<keyword evidence="4" id="KW-1185">Reference proteome</keyword>
<protein>
    <submittedName>
        <fullName evidence="1">Uncharacterized protein</fullName>
    </submittedName>
</protein>
<dbReference type="AlphaFoldDB" id="A0A0C2BRS4"/>
<evidence type="ECO:0000313" key="1">
    <source>
        <dbReference type="EMBL" id="KIF80766.1"/>
    </source>
</evidence>
<dbReference type="EMBL" id="JWJG01000010">
    <property type="protein sequence ID" value="KIF84028.1"/>
    <property type="molecule type" value="Genomic_DNA"/>
</dbReference>
<dbReference type="OrthoDB" id="8773261at2"/>
<proteinExistence type="predicted"/>
<dbReference type="EMBL" id="JWJG01000028">
    <property type="protein sequence ID" value="KIF80803.1"/>
    <property type="molecule type" value="Genomic_DNA"/>
</dbReference>
<dbReference type="EMBL" id="JWJG01000028">
    <property type="protein sequence ID" value="KIF80766.1"/>
    <property type="molecule type" value="Genomic_DNA"/>
</dbReference>
<evidence type="ECO:0000313" key="2">
    <source>
        <dbReference type="EMBL" id="KIF80803.1"/>
    </source>
</evidence>
<reference evidence="1 4" key="1">
    <citation type="submission" date="2014-12" db="EMBL/GenBank/DDBJ databases">
        <title>Denitrispirillum autotrophicum gen. nov., sp. nov., Denitrifying, Facultatively Autotrophic Bacteria Isolated from Rice Paddy Soil.</title>
        <authorList>
            <person name="Ishii S."/>
            <person name="Ashida N."/>
            <person name="Ohno H."/>
            <person name="Otsuka S."/>
            <person name="Yokota A."/>
            <person name="Senoo K."/>
        </authorList>
    </citation>
    <scope>NUCLEOTIDE SEQUENCE [LARGE SCALE GENOMIC DNA]</scope>
    <source>
        <strain evidence="1 4">TSA66</strain>
    </source>
</reference>
<sequence length="211" mass="24499">MTVLYKYLRKEHTHLLLTRGNMRIGTLYEYRNTEIHGEVIGDNTEGYKTRFMELNGAHVWTSETQPEFSRGFLKIAPGTKLTVRGNGTLTEPHESVNYYLFCATKVFNKEAMDEFKYDACIVIEHPEKFFRAISRTIRHQAAFEGIFNCQYIGRRISHDVDPGIPPAIIKDPTYKNQQEVRGLWKPLKANPSPMIINCPDAARYCSMYKRR</sequence>
<evidence type="ECO:0000313" key="4">
    <source>
        <dbReference type="Proteomes" id="UP000031572"/>
    </source>
</evidence>
<organism evidence="1 4">
    <name type="scientific">Noviherbaspirillum autotrophicum</name>
    <dbReference type="NCBI Taxonomy" id="709839"/>
    <lineage>
        <taxon>Bacteria</taxon>
        <taxon>Pseudomonadati</taxon>
        <taxon>Pseudomonadota</taxon>
        <taxon>Betaproteobacteria</taxon>
        <taxon>Burkholderiales</taxon>
        <taxon>Oxalobacteraceae</taxon>
        <taxon>Noviherbaspirillum</taxon>
    </lineage>
</organism>
<evidence type="ECO:0000313" key="3">
    <source>
        <dbReference type="EMBL" id="KIF84028.1"/>
    </source>
</evidence>
<dbReference type="Proteomes" id="UP000031572">
    <property type="component" value="Unassembled WGS sequence"/>
</dbReference>
<accession>A0A0C2BRS4</accession>
<comment type="caution">
    <text evidence="1">The sequence shown here is derived from an EMBL/GenBank/DDBJ whole genome shotgun (WGS) entry which is preliminary data.</text>
</comment>
<gene>
    <name evidence="3" type="ORF">TSA66_00870</name>
    <name evidence="1" type="ORF">TSA66_07935</name>
    <name evidence="2" type="ORF">TSA66_08180</name>
</gene>
<name>A0A0C2BRS4_9BURK</name>